<evidence type="ECO:0000256" key="1">
    <source>
        <dbReference type="ARBA" id="ARBA00004477"/>
    </source>
</evidence>
<keyword evidence="8 11" id="KW-1133">Transmembrane helix</keyword>
<keyword evidence="7" id="KW-0653">Protein transport</keyword>
<dbReference type="GeneID" id="114327305"/>
<dbReference type="PANTHER" id="PTHR10585">
    <property type="entry name" value="ER LUMEN PROTEIN RETAINING RECEPTOR"/>
    <property type="match status" value="1"/>
</dbReference>
<dbReference type="Pfam" id="PF00810">
    <property type="entry name" value="ER_lumen_recept"/>
    <property type="match status" value="1"/>
</dbReference>
<keyword evidence="9 11" id="KW-0472">Membrane</keyword>
<dbReference type="RefSeq" id="XP_028131686.2">
    <property type="nucleotide sequence ID" value="XM_028275885.2"/>
</dbReference>
<keyword evidence="13" id="KW-1185">Reference proteome</keyword>
<evidence type="ECO:0000256" key="6">
    <source>
        <dbReference type="ARBA" id="ARBA00022892"/>
    </source>
</evidence>
<evidence type="ECO:0000256" key="8">
    <source>
        <dbReference type="ARBA" id="ARBA00022989"/>
    </source>
</evidence>
<feature type="transmembrane region" description="Helical" evidence="11">
    <location>
        <begin position="108"/>
        <end position="130"/>
    </location>
</feature>
<protein>
    <submittedName>
        <fullName evidence="12">Uncharacterized protein</fullName>
    </submittedName>
</protein>
<evidence type="ECO:0000256" key="2">
    <source>
        <dbReference type="ARBA" id="ARBA00010120"/>
    </source>
</evidence>
<evidence type="ECO:0000256" key="11">
    <source>
        <dbReference type="SAM" id="Phobius"/>
    </source>
</evidence>
<sequence>MHLLLIAGDLSLFLGTVYFVLSIFVEKSYNGISAKTQLLYMIVCTTRYFDDSSLFVWVINFFSSFAFFLSFRMKETYEKKYDSFWTESLLIPLLILAVFVNYDHSPFGILNAFSDYLESVALVPQLYMIWNKTKITKHIKIYLYYMYAYICLKMLYWFHVYYVYGTFNIISQVALAVEFIILSVSIVTLHCKSMMRTSYEVKVTKSQNIFLVNSGLLSLTTAKADEVPLITDEVTLVNEEAEKLTIIRGH</sequence>
<comment type="subcellular location">
    <subcellularLocation>
        <location evidence="1">Endoplasmic reticulum membrane</location>
        <topology evidence="1">Multi-pass membrane protein</topology>
    </subcellularLocation>
</comment>
<keyword evidence="10" id="KW-0675">Receptor</keyword>
<evidence type="ECO:0000256" key="9">
    <source>
        <dbReference type="ARBA" id="ARBA00023136"/>
    </source>
</evidence>
<comment type="similarity">
    <text evidence="2">Belongs to the ERD2 family.</text>
</comment>
<dbReference type="EnsemblMetazoa" id="XM_028275885.2">
    <property type="protein sequence ID" value="XP_028131686.2"/>
    <property type="gene ID" value="LOC114327305"/>
</dbReference>
<feature type="transmembrane region" description="Helical" evidence="11">
    <location>
        <begin position="55"/>
        <end position="72"/>
    </location>
</feature>
<evidence type="ECO:0000313" key="12">
    <source>
        <dbReference type="EnsemblMetazoa" id="XP_028131686.2"/>
    </source>
</evidence>
<keyword evidence="3" id="KW-0813">Transport</keyword>
<proteinExistence type="inferred from homology"/>
<organism evidence="12 13">
    <name type="scientific">Diabrotica virgifera virgifera</name>
    <name type="common">western corn rootworm</name>
    <dbReference type="NCBI Taxonomy" id="50390"/>
    <lineage>
        <taxon>Eukaryota</taxon>
        <taxon>Metazoa</taxon>
        <taxon>Ecdysozoa</taxon>
        <taxon>Arthropoda</taxon>
        <taxon>Hexapoda</taxon>
        <taxon>Insecta</taxon>
        <taxon>Pterygota</taxon>
        <taxon>Neoptera</taxon>
        <taxon>Endopterygota</taxon>
        <taxon>Coleoptera</taxon>
        <taxon>Polyphaga</taxon>
        <taxon>Cucujiformia</taxon>
        <taxon>Chrysomeloidea</taxon>
        <taxon>Chrysomelidae</taxon>
        <taxon>Galerucinae</taxon>
        <taxon>Diabroticina</taxon>
        <taxon>Diabroticites</taxon>
        <taxon>Diabrotica</taxon>
    </lineage>
</organism>
<evidence type="ECO:0000313" key="13">
    <source>
        <dbReference type="Proteomes" id="UP001652700"/>
    </source>
</evidence>
<name>A0ABM5IFL7_DIAVI</name>
<evidence type="ECO:0000256" key="7">
    <source>
        <dbReference type="ARBA" id="ARBA00022927"/>
    </source>
</evidence>
<feature type="transmembrane region" description="Helical" evidence="11">
    <location>
        <begin position="142"/>
        <end position="163"/>
    </location>
</feature>
<feature type="transmembrane region" description="Helical" evidence="11">
    <location>
        <begin position="6"/>
        <end position="25"/>
    </location>
</feature>
<evidence type="ECO:0000256" key="5">
    <source>
        <dbReference type="ARBA" id="ARBA00022824"/>
    </source>
</evidence>
<feature type="transmembrane region" description="Helical" evidence="11">
    <location>
        <begin position="169"/>
        <end position="189"/>
    </location>
</feature>
<reference evidence="12" key="1">
    <citation type="submission" date="2025-05" db="UniProtKB">
        <authorList>
            <consortium name="EnsemblMetazoa"/>
        </authorList>
    </citation>
    <scope>IDENTIFICATION</scope>
</reference>
<evidence type="ECO:0000256" key="10">
    <source>
        <dbReference type="ARBA" id="ARBA00023170"/>
    </source>
</evidence>
<evidence type="ECO:0000256" key="3">
    <source>
        <dbReference type="ARBA" id="ARBA00022448"/>
    </source>
</evidence>
<keyword evidence="5" id="KW-0256">Endoplasmic reticulum</keyword>
<dbReference type="Proteomes" id="UP001652700">
    <property type="component" value="Unplaced"/>
</dbReference>
<feature type="transmembrane region" description="Helical" evidence="11">
    <location>
        <begin position="84"/>
        <end position="102"/>
    </location>
</feature>
<dbReference type="PRINTS" id="PR00660">
    <property type="entry name" value="ERLUMENR"/>
</dbReference>
<keyword evidence="6" id="KW-0931">ER-Golgi transport</keyword>
<evidence type="ECO:0000256" key="4">
    <source>
        <dbReference type="ARBA" id="ARBA00022692"/>
    </source>
</evidence>
<accession>A0ABM5IFL7</accession>
<keyword evidence="4 11" id="KW-0812">Transmembrane</keyword>
<dbReference type="InterPro" id="IPR000133">
    <property type="entry name" value="ER_ret_rcpt"/>
</dbReference>